<evidence type="ECO:0000313" key="4">
    <source>
        <dbReference type="EMBL" id="CDN32140.1"/>
    </source>
</evidence>
<dbReference type="SUPFAM" id="SSF51445">
    <property type="entry name" value="(Trans)glycosidases"/>
    <property type="match status" value="1"/>
</dbReference>
<dbReference type="PANTHER" id="PTHR10357:SF210">
    <property type="entry name" value="MALTODEXTRIN GLUCOSIDASE"/>
    <property type="match status" value="1"/>
</dbReference>
<evidence type="ECO:0000256" key="2">
    <source>
        <dbReference type="ARBA" id="ARBA00023295"/>
    </source>
</evidence>
<dbReference type="InterPro" id="IPR017853">
    <property type="entry name" value="GH"/>
</dbReference>
<dbReference type="Pfam" id="PF00128">
    <property type="entry name" value="Alpha-amylase"/>
    <property type="match status" value="1"/>
</dbReference>
<dbReference type="SUPFAM" id="SSF81296">
    <property type="entry name" value="E set domains"/>
    <property type="match status" value="1"/>
</dbReference>
<dbReference type="OrthoDB" id="9805159at2"/>
<feature type="domain" description="Glycosyl hydrolase family 13 catalytic" evidence="3">
    <location>
        <begin position="138"/>
        <end position="535"/>
    </location>
</feature>
<keyword evidence="1 4" id="KW-0378">Hydrolase</keyword>
<dbReference type="HOGENOM" id="CLU_006462_7_3_10"/>
<name>A0A060R976_9BACT</name>
<evidence type="ECO:0000313" key="5">
    <source>
        <dbReference type="Proteomes" id="UP000027616"/>
    </source>
</evidence>
<dbReference type="InterPro" id="IPR015171">
    <property type="entry name" value="Cyc-maltodext_N"/>
</dbReference>
<dbReference type="Proteomes" id="UP000027616">
    <property type="component" value="Chromosome I"/>
</dbReference>
<dbReference type="InterPro" id="IPR014756">
    <property type="entry name" value="Ig_E-set"/>
</dbReference>
<dbReference type="Pfam" id="PF09087">
    <property type="entry name" value="Cyc-maltodext_N"/>
    <property type="match status" value="1"/>
</dbReference>
<dbReference type="AlphaFoldDB" id="A0A060R976"/>
<organism evidence="4 5">
    <name type="scientific">Mucinivorans hirudinis</name>
    <dbReference type="NCBI Taxonomy" id="1433126"/>
    <lineage>
        <taxon>Bacteria</taxon>
        <taxon>Pseudomonadati</taxon>
        <taxon>Bacteroidota</taxon>
        <taxon>Bacteroidia</taxon>
        <taxon>Bacteroidales</taxon>
        <taxon>Rikenellaceae</taxon>
        <taxon>Mucinivorans</taxon>
    </lineage>
</organism>
<dbReference type="SUPFAM" id="SSF51011">
    <property type="entry name" value="Glycosyl hydrolase domain"/>
    <property type="match status" value="1"/>
</dbReference>
<dbReference type="EC" id="3.2.1.135" evidence="4"/>
<dbReference type="Gene3D" id="3.20.20.80">
    <property type="entry name" value="Glycosidases"/>
    <property type="match status" value="1"/>
</dbReference>
<keyword evidence="5" id="KW-1185">Reference proteome</keyword>
<dbReference type="EMBL" id="HG934468">
    <property type="protein sequence ID" value="CDN32140.1"/>
    <property type="molecule type" value="Genomic_DNA"/>
</dbReference>
<dbReference type="Gene3D" id="2.60.40.1180">
    <property type="entry name" value="Golgi alpha-mannosidase II"/>
    <property type="match status" value="1"/>
</dbReference>
<proteinExistence type="predicted"/>
<sequence>MKILLPLMAAALLLACGETKTVDAPLATKEQLSRVEPLNWWVGMANPVVQIMFYGSDLAGSEVAINSKDFTIEKVSSSTTSKNYLFVDVRVGKNAKAGEYDFILTKGGESIKVPYQFLERREGSAQRESYTSADAVYLLMPDRFAQGKIDTSEIVDLLTDRSEPYARHGGNLQGMIDRLDYIASLGMTAIWSTPLWDDREKGGSYHGYASSDFYRIHPLYGTNELYKTYVAEAHKKGLKIIMDLVPNHSGIDHWWMADLPFEDWVNNGGEYKQTRYAQTSQFDPHASLSDLENNTDGWFVANMPDLNLRNDFMLNYLAQNAIWWAEYSDLDGFRVDTYPYNDKWKAAEWTQKILDEYPRINIVGECWVNEPAFVSYWDSRTKNNDGYNSKLPSVMDFPLQGAINNAIQLDEVQGWNQGAMEIYFILAHDFLFQDPNTLMIFAENHDTDRLAHFTKSNAAKQMIVYSLLATMRGTPQLYYGSEVLLRGDQKRGHGGQRVDFPGGWASDARNLFTGDGITASEDSVLQHVRKLFNWRKDVKAIHTGKMTQFFPEVPENLYVYGRYNDNELVFVVLNMNAAARDVKWEKYMELFDGYTTGNDIVSGNQVRVGEPLTLSARSSAVVHFKK</sequence>
<dbReference type="KEGG" id="rbc:BN938_2067"/>
<evidence type="ECO:0000259" key="3">
    <source>
        <dbReference type="SMART" id="SM00642"/>
    </source>
</evidence>
<dbReference type="PANTHER" id="PTHR10357">
    <property type="entry name" value="ALPHA-AMYLASE FAMILY MEMBER"/>
    <property type="match status" value="1"/>
</dbReference>
<dbReference type="InterPro" id="IPR013783">
    <property type="entry name" value="Ig-like_fold"/>
</dbReference>
<protein>
    <submittedName>
        <fullName evidence="4">Neopullulanase</fullName>
        <ecNumber evidence="4">3.2.1.135</ecNumber>
    </submittedName>
</protein>
<dbReference type="STRING" id="1433126.BN938_2067"/>
<dbReference type="SMART" id="SM00642">
    <property type="entry name" value="Aamy"/>
    <property type="match status" value="1"/>
</dbReference>
<dbReference type="GO" id="GO:0031216">
    <property type="term" value="F:neopullulanase activity"/>
    <property type="evidence" value="ECO:0007669"/>
    <property type="project" value="UniProtKB-EC"/>
</dbReference>
<evidence type="ECO:0000256" key="1">
    <source>
        <dbReference type="ARBA" id="ARBA00022801"/>
    </source>
</evidence>
<dbReference type="PROSITE" id="PS51257">
    <property type="entry name" value="PROKAR_LIPOPROTEIN"/>
    <property type="match status" value="1"/>
</dbReference>
<dbReference type="GO" id="GO:0005975">
    <property type="term" value="P:carbohydrate metabolic process"/>
    <property type="evidence" value="ECO:0007669"/>
    <property type="project" value="InterPro"/>
</dbReference>
<accession>A0A060R976</accession>
<dbReference type="eggNOG" id="COG0366">
    <property type="taxonomic scope" value="Bacteria"/>
</dbReference>
<dbReference type="InterPro" id="IPR006047">
    <property type="entry name" value="GH13_cat_dom"/>
</dbReference>
<keyword evidence="2 4" id="KW-0326">Glycosidase</keyword>
<dbReference type="InterPro" id="IPR013780">
    <property type="entry name" value="Glyco_hydro_b"/>
</dbReference>
<reference evidence="4 5" key="1">
    <citation type="journal article" date="2015" name="Genome Announc.">
        <title>Complete Genome Sequence of the Novel Leech Symbiont Mucinivorans hirudinis M3T.</title>
        <authorList>
            <person name="Nelson M.C."/>
            <person name="Bomar L."/>
            <person name="Graf J."/>
        </authorList>
    </citation>
    <scope>NUCLEOTIDE SEQUENCE [LARGE SCALE GENOMIC DNA]</scope>
    <source>
        <strain evidence="5">M3</strain>
    </source>
</reference>
<dbReference type="Gene3D" id="2.60.40.10">
    <property type="entry name" value="Immunoglobulins"/>
    <property type="match status" value="1"/>
</dbReference>
<dbReference type="PATRIC" id="fig|1433126.3.peg.2040"/>
<gene>
    <name evidence="4" type="ORF">BN938_2067</name>
</gene>